<proteinExistence type="predicted"/>
<organism evidence="1 2">
    <name type="scientific">Pseudoflavonifractor capillosus ATCC 29799</name>
    <dbReference type="NCBI Taxonomy" id="411467"/>
    <lineage>
        <taxon>Bacteria</taxon>
        <taxon>Bacillati</taxon>
        <taxon>Bacillota</taxon>
        <taxon>Clostridia</taxon>
        <taxon>Eubacteriales</taxon>
        <taxon>Oscillospiraceae</taxon>
        <taxon>Pseudoflavonifractor</taxon>
    </lineage>
</organism>
<dbReference type="Proteomes" id="UP000003639">
    <property type="component" value="Unassembled WGS sequence"/>
</dbReference>
<comment type="caution">
    <text evidence="1">The sequence shown here is derived from an EMBL/GenBank/DDBJ whole genome shotgun (WGS) entry which is preliminary data.</text>
</comment>
<name>A6NT18_9FIRM</name>
<dbReference type="AlphaFoldDB" id="A6NT18"/>
<reference evidence="1 2" key="1">
    <citation type="submission" date="2007-04" db="EMBL/GenBank/DDBJ databases">
        <authorList>
            <person name="Fulton L."/>
            <person name="Clifton S."/>
            <person name="Fulton B."/>
            <person name="Xu J."/>
            <person name="Minx P."/>
            <person name="Pepin K.H."/>
            <person name="Johnson M."/>
            <person name="Thiruvilangam P."/>
            <person name="Bhonagiri V."/>
            <person name="Nash W.E."/>
            <person name="Mardis E.R."/>
            <person name="Wilson R.K."/>
        </authorList>
    </citation>
    <scope>NUCLEOTIDE SEQUENCE [LARGE SCALE GENOMIC DNA]</scope>
    <source>
        <strain evidence="1 2">ATCC 29799</strain>
    </source>
</reference>
<accession>A6NT18</accession>
<reference evidence="1 2" key="2">
    <citation type="submission" date="2007-06" db="EMBL/GenBank/DDBJ databases">
        <title>Draft genome sequence of Pseudoflavonifractor capillosus ATCC 29799.</title>
        <authorList>
            <person name="Sudarsanam P."/>
            <person name="Ley R."/>
            <person name="Guruge J."/>
            <person name="Turnbaugh P.J."/>
            <person name="Mahowald M."/>
            <person name="Liep D."/>
            <person name="Gordon J."/>
        </authorList>
    </citation>
    <scope>NUCLEOTIDE SEQUENCE [LARGE SCALE GENOMIC DNA]</scope>
    <source>
        <strain evidence="1 2">ATCC 29799</strain>
    </source>
</reference>
<evidence type="ECO:0000313" key="2">
    <source>
        <dbReference type="Proteomes" id="UP000003639"/>
    </source>
</evidence>
<keyword evidence="2" id="KW-1185">Reference proteome</keyword>
<sequence>MGDDGRHGCPPFRWYGPASGPSHLLAFEPGSVSFRPMFNC</sequence>
<protein>
    <submittedName>
        <fullName evidence="1">Uncharacterized protein</fullName>
    </submittedName>
</protein>
<gene>
    <name evidence="1" type="ORF">BACCAP_01348</name>
</gene>
<dbReference type="EMBL" id="AAXG02000010">
    <property type="protein sequence ID" value="EDN00582.1"/>
    <property type="molecule type" value="Genomic_DNA"/>
</dbReference>
<evidence type="ECO:0000313" key="1">
    <source>
        <dbReference type="EMBL" id="EDN00582.1"/>
    </source>
</evidence>